<dbReference type="AlphaFoldDB" id="A0A9X4GZR2"/>
<organism evidence="1 2">
    <name type="scientific">Pelotomaculum isophthalicicum JI</name>
    <dbReference type="NCBI Taxonomy" id="947010"/>
    <lineage>
        <taxon>Bacteria</taxon>
        <taxon>Bacillati</taxon>
        <taxon>Bacillota</taxon>
        <taxon>Clostridia</taxon>
        <taxon>Eubacteriales</taxon>
        <taxon>Desulfotomaculaceae</taxon>
        <taxon>Pelotomaculum</taxon>
    </lineage>
</organism>
<dbReference type="Pfam" id="PF12675">
    <property type="entry name" value="DUF3795"/>
    <property type="match status" value="1"/>
</dbReference>
<protein>
    <submittedName>
        <fullName evidence="1">DUF3795 domain-containing protein</fullName>
    </submittedName>
</protein>
<dbReference type="EMBL" id="JAKOAV010000023">
    <property type="protein sequence ID" value="MDF9409080.1"/>
    <property type="molecule type" value="Genomic_DNA"/>
</dbReference>
<name>A0A9X4GZR2_9FIRM</name>
<evidence type="ECO:0000313" key="1">
    <source>
        <dbReference type="EMBL" id="MDF9409080.1"/>
    </source>
</evidence>
<dbReference type="InterPro" id="IPR024227">
    <property type="entry name" value="DUF3795"/>
</dbReference>
<reference evidence="1" key="1">
    <citation type="submission" date="2022-02" db="EMBL/GenBank/DDBJ databases">
        <authorList>
            <person name="Leng L."/>
        </authorList>
    </citation>
    <scope>NUCLEOTIDE SEQUENCE</scope>
    <source>
        <strain evidence="1">JI</strain>
    </source>
</reference>
<dbReference type="Proteomes" id="UP001154312">
    <property type="component" value="Unassembled WGS sequence"/>
</dbReference>
<sequence>MKIGVCGIACEKCPRMVKGMCPSGDEGCKPKDNKFCMISKCAFNKNVSLCFECPEFPCETTKKGPISYGYCTYISGKTNE</sequence>
<proteinExistence type="predicted"/>
<comment type="caution">
    <text evidence="1">The sequence shown here is derived from an EMBL/GenBank/DDBJ whole genome shotgun (WGS) entry which is preliminary data.</text>
</comment>
<evidence type="ECO:0000313" key="2">
    <source>
        <dbReference type="Proteomes" id="UP001154312"/>
    </source>
</evidence>
<dbReference type="RefSeq" id="WP_277444503.1">
    <property type="nucleotide sequence ID" value="NZ_JAKOAV010000023.1"/>
</dbReference>
<gene>
    <name evidence="1" type="ORF">L7E55_12035</name>
</gene>
<accession>A0A9X4GZR2</accession>
<keyword evidence="2" id="KW-1185">Reference proteome</keyword>